<name>A0A8J6AA23_GALPY</name>
<evidence type="ECO:0000256" key="2">
    <source>
        <dbReference type="SAM" id="MobiDB-lite"/>
    </source>
</evidence>
<proteinExistence type="inferred from homology"/>
<organism evidence="3 4">
    <name type="scientific">Galemys pyrenaicus</name>
    <name type="common">Iberian desman</name>
    <name type="synonym">Pyrenean desman</name>
    <dbReference type="NCBI Taxonomy" id="202257"/>
    <lineage>
        <taxon>Eukaryota</taxon>
        <taxon>Metazoa</taxon>
        <taxon>Chordata</taxon>
        <taxon>Craniata</taxon>
        <taxon>Vertebrata</taxon>
        <taxon>Euteleostomi</taxon>
        <taxon>Mammalia</taxon>
        <taxon>Eutheria</taxon>
        <taxon>Laurasiatheria</taxon>
        <taxon>Eulipotyphla</taxon>
        <taxon>Talpidae</taxon>
        <taxon>Galemys</taxon>
    </lineage>
</organism>
<evidence type="ECO:0000313" key="3">
    <source>
        <dbReference type="EMBL" id="KAG8513385.1"/>
    </source>
</evidence>
<evidence type="ECO:0000313" key="4">
    <source>
        <dbReference type="Proteomes" id="UP000700334"/>
    </source>
</evidence>
<reference evidence="3" key="1">
    <citation type="journal article" date="2021" name="Evol. Appl.">
        <title>The genome of the Pyrenean desman and the effects of bottlenecks and inbreeding on the genomic landscape of an endangered species.</title>
        <authorList>
            <person name="Escoda L."/>
            <person name="Castresana J."/>
        </authorList>
    </citation>
    <scope>NUCLEOTIDE SEQUENCE</scope>
    <source>
        <strain evidence="3">IBE-C5619</strain>
    </source>
</reference>
<dbReference type="AlphaFoldDB" id="A0A8J6AA23"/>
<dbReference type="OrthoDB" id="9975373at2759"/>
<accession>A0A8J6AA23</accession>
<dbReference type="SUPFAM" id="SSF52266">
    <property type="entry name" value="SGNH hydrolase"/>
    <property type="match status" value="1"/>
</dbReference>
<evidence type="ECO:0000256" key="1">
    <source>
        <dbReference type="ARBA" id="ARBA00037957"/>
    </source>
</evidence>
<feature type="region of interest" description="Disordered" evidence="2">
    <location>
        <begin position="333"/>
        <end position="369"/>
    </location>
</feature>
<dbReference type="Proteomes" id="UP000700334">
    <property type="component" value="Unassembled WGS sequence"/>
</dbReference>
<dbReference type="EMBL" id="JAGFMF010011769">
    <property type="protein sequence ID" value="KAG8513385.1"/>
    <property type="molecule type" value="Genomic_DNA"/>
</dbReference>
<comment type="caution">
    <text evidence="3">The sequence shown here is derived from an EMBL/GenBank/DDBJ whole genome shotgun (WGS) entry which is preliminary data.</text>
</comment>
<feature type="compositionally biased region" description="Pro residues" evidence="2">
    <location>
        <begin position="353"/>
        <end position="369"/>
    </location>
</feature>
<comment type="similarity">
    <text evidence="1">Belongs to the PC-esterase family.</text>
</comment>
<dbReference type="PANTHER" id="PTHR14469">
    <property type="entry name" value="SARCOMA ANTIGEN NY-SAR-23"/>
    <property type="match status" value="1"/>
</dbReference>
<keyword evidence="4" id="KW-1185">Reference proteome</keyword>
<dbReference type="PANTHER" id="PTHR14469:SF3">
    <property type="entry name" value="PC-ESTERASE DOMAIN-CONTAINING PROTEIN 1A"/>
    <property type="match status" value="1"/>
</dbReference>
<sequence length="494" mass="55919">MVFCVENEDPRRPLRSTMVHFQASEVQQLLHNKFVVILGDSIQRAVYKDLVLLLQKDSLLTAAQLKAKGELSFEQDQLVAGGQLGELHNGTQYREVRQFCSGSGHHLVRFYFLTRVYSEYLEGVLEELTYGPTPDLVIINSCLWDLSRYGRFSMESYRANLERVFVRMDQVLPDSCLLVWNMAMPLGERVTGGFLLPEASDLGHHKMGSGVAGRTLQNPPYPPCFILQLLNLQPLAGSLRRDVVEGNFYSATLAGDHCFDVLDLHFHFRHAVRHRHRDGVHWDQHAHRHLSHLLLTHVADAWGVELPKRDYPPDLPKTTIPFLDPWIEDWPEPDHLFQGNHGQPPDFGEQLLLPPPRPSPLPPPMPFPYSLPQPSPPPLFPPLSQDAPFYPGQPFPPHEFFNYNPVEDFSVPPHLGCGPGLNFVPGPLPPPVPGPVPHGQHRGPVVHRGMPRCVPNGPYHVPRMGGPCRQRFRHSDRLIHTYKLDRRPPAHSGT</sequence>
<gene>
    <name evidence="3" type="ORF">J0S82_018712</name>
</gene>
<protein>
    <submittedName>
        <fullName evidence="3">PC-esterase domain-containing protein 1A</fullName>
    </submittedName>
</protein>